<protein>
    <recommendedName>
        <fullName evidence="8">DNA polymerase delta catalytic subunit</fullName>
        <ecNumber evidence="2">2.7.7.7</ecNumber>
    </recommendedName>
</protein>
<keyword evidence="5" id="KW-0235">DNA replication</keyword>
<evidence type="ECO:0000256" key="9">
    <source>
        <dbReference type="ARBA" id="ARBA00049244"/>
    </source>
</evidence>
<evidence type="ECO:0000256" key="5">
    <source>
        <dbReference type="ARBA" id="ARBA00022705"/>
    </source>
</evidence>
<dbReference type="GO" id="GO:0008296">
    <property type="term" value="F:3'-5'-DNA exonuclease activity"/>
    <property type="evidence" value="ECO:0007669"/>
    <property type="project" value="TreeGrafter"/>
</dbReference>
<dbReference type="GO" id="GO:0003677">
    <property type="term" value="F:DNA binding"/>
    <property type="evidence" value="ECO:0007669"/>
    <property type="project" value="UniProtKB-KW"/>
</dbReference>
<dbReference type="EC" id="2.7.7.7" evidence="2"/>
<dbReference type="SUPFAM" id="SSF53098">
    <property type="entry name" value="Ribonuclease H-like"/>
    <property type="match status" value="1"/>
</dbReference>
<organism evidence="11 12">
    <name type="scientific">Mycena albidolilacea</name>
    <dbReference type="NCBI Taxonomy" id="1033008"/>
    <lineage>
        <taxon>Eukaryota</taxon>
        <taxon>Fungi</taxon>
        <taxon>Dikarya</taxon>
        <taxon>Basidiomycota</taxon>
        <taxon>Agaricomycotina</taxon>
        <taxon>Agaricomycetes</taxon>
        <taxon>Agaricomycetidae</taxon>
        <taxon>Agaricales</taxon>
        <taxon>Marasmiineae</taxon>
        <taxon>Mycenaceae</taxon>
        <taxon>Mycena</taxon>
    </lineage>
</organism>
<dbReference type="InterPro" id="IPR012337">
    <property type="entry name" value="RNaseH-like_sf"/>
</dbReference>
<dbReference type="FunFam" id="3.30.420.10:FF:000004">
    <property type="entry name" value="DNA polymerase"/>
    <property type="match status" value="1"/>
</dbReference>
<keyword evidence="6" id="KW-0239">DNA-directed DNA polymerase</keyword>
<evidence type="ECO:0000259" key="10">
    <source>
        <dbReference type="Pfam" id="PF03104"/>
    </source>
</evidence>
<dbReference type="Gene3D" id="3.30.420.10">
    <property type="entry name" value="Ribonuclease H-like superfamily/Ribonuclease H"/>
    <property type="match status" value="1"/>
</dbReference>
<evidence type="ECO:0000256" key="8">
    <source>
        <dbReference type="ARBA" id="ARBA00024411"/>
    </source>
</evidence>
<comment type="similarity">
    <text evidence="1">Belongs to the DNA polymerase type-B family.</text>
</comment>
<dbReference type="GO" id="GO:0003887">
    <property type="term" value="F:DNA-directed DNA polymerase activity"/>
    <property type="evidence" value="ECO:0007669"/>
    <property type="project" value="UniProtKB-KW"/>
</dbReference>
<evidence type="ECO:0000313" key="11">
    <source>
        <dbReference type="EMBL" id="KAJ7364831.1"/>
    </source>
</evidence>
<evidence type="ECO:0000313" key="12">
    <source>
        <dbReference type="Proteomes" id="UP001218218"/>
    </source>
</evidence>
<evidence type="ECO:0000256" key="2">
    <source>
        <dbReference type="ARBA" id="ARBA00012417"/>
    </source>
</evidence>
<dbReference type="EMBL" id="JARIHO010000003">
    <property type="protein sequence ID" value="KAJ7364831.1"/>
    <property type="molecule type" value="Genomic_DNA"/>
</dbReference>
<dbReference type="Proteomes" id="UP001218218">
    <property type="component" value="Unassembled WGS sequence"/>
</dbReference>
<dbReference type="Gene3D" id="2.40.50.730">
    <property type="match status" value="1"/>
</dbReference>
<keyword evidence="3" id="KW-0808">Transferase</keyword>
<evidence type="ECO:0000256" key="3">
    <source>
        <dbReference type="ARBA" id="ARBA00022679"/>
    </source>
</evidence>
<evidence type="ECO:0000256" key="4">
    <source>
        <dbReference type="ARBA" id="ARBA00022695"/>
    </source>
</evidence>
<dbReference type="GO" id="GO:0006297">
    <property type="term" value="P:nucleotide-excision repair, DNA gap filling"/>
    <property type="evidence" value="ECO:0007669"/>
    <property type="project" value="TreeGrafter"/>
</dbReference>
<reference evidence="11" key="1">
    <citation type="submission" date="2023-03" db="EMBL/GenBank/DDBJ databases">
        <title>Massive genome expansion in bonnet fungi (Mycena s.s.) driven by repeated elements and novel gene families across ecological guilds.</title>
        <authorList>
            <consortium name="Lawrence Berkeley National Laboratory"/>
            <person name="Harder C.B."/>
            <person name="Miyauchi S."/>
            <person name="Viragh M."/>
            <person name="Kuo A."/>
            <person name="Thoen E."/>
            <person name="Andreopoulos B."/>
            <person name="Lu D."/>
            <person name="Skrede I."/>
            <person name="Drula E."/>
            <person name="Henrissat B."/>
            <person name="Morin E."/>
            <person name="Kohler A."/>
            <person name="Barry K."/>
            <person name="LaButti K."/>
            <person name="Morin E."/>
            <person name="Salamov A."/>
            <person name="Lipzen A."/>
            <person name="Mereny Z."/>
            <person name="Hegedus B."/>
            <person name="Baldrian P."/>
            <person name="Stursova M."/>
            <person name="Weitz H."/>
            <person name="Taylor A."/>
            <person name="Grigoriev I.V."/>
            <person name="Nagy L.G."/>
            <person name="Martin F."/>
            <person name="Kauserud H."/>
        </authorList>
    </citation>
    <scope>NUCLEOTIDE SEQUENCE</scope>
    <source>
        <strain evidence="11">CBHHK002</strain>
    </source>
</reference>
<dbReference type="GO" id="GO:0006287">
    <property type="term" value="P:base-excision repair, gap-filling"/>
    <property type="evidence" value="ECO:0007669"/>
    <property type="project" value="TreeGrafter"/>
</dbReference>
<accession>A0AAD7AQ03</accession>
<evidence type="ECO:0000256" key="1">
    <source>
        <dbReference type="ARBA" id="ARBA00005755"/>
    </source>
</evidence>
<evidence type="ECO:0000256" key="6">
    <source>
        <dbReference type="ARBA" id="ARBA00022932"/>
    </source>
</evidence>
<keyword evidence="7" id="KW-0238">DNA-binding</keyword>
<sequence length="297" mass="33004">MSWVRLPATKYAHVSKLDKRSDCQLELSVDWAAIQPLEETAPPPPLRILSFDIECLGRDGIFPQPEVDAVIQIGNVVSILGSSAPPFVRNVFTLDTCTSILGADVIPCAEESALLQGWSDFVQKVDPDLIIGFNNTGFDLPYLLARAKALQLPRFPLLSRLKGVEAIPARTVKYTTARGDARSWVDVPLPGRLQLDLMQYIRRETTQRSLSLNGAAKRFLGERKEDVHFTEIRGLQTGSADTRQQLAVYCLKDAYLPLRLLDVLGGVEKYTALVQEKGISFNSIIPDNEPDISDVWK</sequence>
<dbReference type="PANTHER" id="PTHR10322:SF23">
    <property type="entry name" value="DNA POLYMERASE DELTA CATALYTIC SUBUNIT"/>
    <property type="match status" value="1"/>
</dbReference>
<feature type="domain" description="DNA-directed DNA polymerase family B exonuclease" evidence="10">
    <location>
        <begin position="2"/>
        <end position="213"/>
    </location>
</feature>
<proteinExistence type="inferred from homology"/>
<dbReference type="GO" id="GO:0045004">
    <property type="term" value="P:DNA replication proofreading"/>
    <property type="evidence" value="ECO:0007669"/>
    <property type="project" value="TreeGrafter"/>
</dbReference>
<keyword evidence="4" id="KW-0548">Nucleotidyltransferase</keyword>
<gene>
    <name evidence="11" type="ORF">DFH08DRAFT_278146</name>
</gene>
<name>A0AAD7AQ03_9AGAR</name>
<comment type="catalytic activity">
    <reaction evidence="9">
        <text>DNA(n) + a 2'-deoxyribonucleoside 5'-triphosphate = DNA(n+1) + diphosphate</text>
        <dbReference type="Rhea" id="RHEA:22508"/>
        <dbReference type="Rhea" id="RHEA-COMP:17339"/>
        <dbReference type="Rhea" id="RHEA-COMP:17340"/>
        <dbReference type="ChEBI" id="CHEBI:33019"/>
        <dbReference type="ChEBI" id="CHEBI:61560"/>
        <dbReference type="ChEBI" id="CHEBI:173112"/>
        <dbReference type="EC" id="2.7.7.7"/>
    </reaction>
</comment>
<dbReference type="Pfam" id="PF03104">
    <property type="entry name" value="DNA_pol_B_exo1"/>
    <property type="match status" value="1"/>
</dbReference>
<dbReference type="GO" id="GO:0043625">
    <property type="term" value="C:delta DNA polymerase complex"/>
    <property type="evidence" value="ECO:0007669"/>
    <property type="project" value="TreeGrafter"/>
</dbReference>
<dbReference type="InterPro" id="IPR036397">
    <property type="entry name" value="RNaseH_sf"/>
</dbReference>
<dbReference type="InterPro" id="IPR006133">
    <property type="entry name" value="DNA-dir_DNA_pol_B_exonuc"/>
</dbReference>
<evidence type="ECO:0000256" key="7">
    <source>
        <dbReference type="ARBA" id="ARBA00023125"/>
    </source>
</evidence>
<dbReference type="AlphaFoldDB" id="A0AAD7AQ03"/>
<keyword evidence="12" id="KW-1185">Reference proteome</keyword>
<comment type="caution">
    <text evidence="11">The sequence shown here is derived from an EMBL/GenBank/DDBJ whole genome shotgun (WGS) entry which is preliminary data.</text>
</comment>
<dbReference type="PANTHER" id="PTHR10322">
    <property type="entry name" value="DNA POLYMERASE CATALYTIC SUBUNIT"/>
    <property type="match status" value="1"/>
</dbReference>
<dbReference type="InterPro" id="IPR050240">
    <property type="entry name" value="DNA_pol_type-B"/>
</dbReference>